<gene>
    <name evidence="10" type="ORF">JYB88_13300</name>
</gene>
<dbReference type="AlphaFoldDB" id="A0A974XRK9"/>
<dbReference type="RefSeq" id="WP_207324414.1">
    <property type="nucleotide sequence ID" value="NZ_CP071504.1"/>
</dbReference>
<dbReference type="PANTHER" id="PTHR36175:SF1">
    <property type="entry name" value="CYANOPHYCINASE"/>
    <property type="match status" value="1"/>
</dbReference>
<evidence type="ECO:0000256" key="4">
    <source>
        <dbReference type="ARBA" id="ARBA00013115"/>
    </source>
</evidence>
<sequence length="507" mass="55211">MSAAETPVQVQAPLPQLQLMLAGGGLTVCSSMNPAHCKPGTVFAPWAKTSHRYEISHQSLARLIQQAAIRDLEASTRQELLLRLSSQAPTVLSQKALLELIDGLTESLEDKAYYALLDTLEQRQRTESGELVREQVQLDAGRDSHGSDIFRDFVSQSAKNSGQKTPRIAVVTASARDPFEAAEFYVQTLSQAGADVIWLPIDGAWQQATQARRCDILNLLGSQHNGYFDRMRVYPKLTEQQTVLCQEPGSLYSELEAIDGLFLSGGDQTLTLAAWLNADGTPSQALSILRSRFNAGNLVVGGTSAGTAVMASRAMITGGTSMGAIRYGISSQAPVSERCESQACQHKFPPETLTFRSAGGLGLYPFGIVDTHFSERQRQLRLVLLQDASRSGLALGVDENTALWLSNDGHYGEITGAAGVWFSEPQGKAGAIWQHRIHYLPAQSKLHLTEQKLIEVDVPVWTSGKCPNSATNSTGWLISPKYELNTDKHTTCDSRGYYRSLLLNTSG</sequence>
<evidence type="ECO:0000256" key="8">
    <source>
        <dbReference type="ARBA" id="ARBA00022825"/>
    </source>
</evidence>
<dbReference type="InterPro" id="IPR011811">
    <property type="entry name" value="Peptidase_S51_cyanophycinase"/>
</dbReference>
<evidence type="ECO:0000313" key="10">
    <source>
        <dbReference type="EMBL" id="QSX29199.1"/>
    </source>
</evidence>
<dbReference type="Gene3D" id="3.40.50.880">
    <property type="match status" value="1"/>
</dbReference>
<proteinExistence type="inferred from homology"/>
<comment type="similarity">
    <text evidence="3">Belongs to the peptidase S51 family.</text>
</comment>
<evidence type="ECO:0000256" key="2">
    <source>
        <dbReference type="ARBA" id="ARBA00002039"/>
    </source>
</evidence>
<dbReference type="SUPFAM" id="SSF52317">
    <property type="entry name" value="Class I glutamine amidotransferase-like"/>
    <property type="match status" value="1"/>
</dbReference>
<comment type="catalytic activity">
    <reaction evidence="1">
        <text>[L-4-(L-arginin-2-N-yl)aspartate](n) + H2O = [L-4-(L-arginin-2-N-yl)aspartate](n-1) + L-4-(L-arginin-2-N-yl)aspartate</text>
        <dbReference type="Rhea" id="RHEA:12845"/>
        <dbReference type="Rhea" id="RHEA-COMP:13728"/>
        <dbReference type="Rhea" id="RHEA-COMP:13734"/>
        <dbReference type="ChEBI" id="CHEBI:15377"/>
        <dbReference type="ChEBI" id="CHEBI:137986"/>
        <dbReference type="ChEBI" id="CHEBI:137991"/>
        <dbReference type="EC" id="3.4.15.6"/>
    </reaction>
</comment>
<keyword evidence="11" id="KW-1185">Reference proteome</keyword>
<evidence type="ECO:0000256" key="5">
    <source>
        <dbReference type="ARBA" id="ARBA00015719"/>
    </source>
</evidence>
<keyword evidence="7" id="KW-0378">Hydrolase</keyword>
<dbReference type="GO" id="GO:0006508">
    <property type="term" value="P:proteolysis"/>
    <property type="evidence" value="ECO:0007669"/>
    <property type="project" value="UniProtKB-KW"/>
</dbReference>
<dbReference type="Pfam" id="PF03575">
    <property type="entry name" value="Peptidase_S51"/>
    <property type="match status" value="1"/>
</dbReference>
<name>A0A974XRK9_9GAMM</name>
<evidence type="ECO:0000256" key="6">
    <source>
        <dbReference type="ARBA" id="ARBA00022670"/>
    </source>
</evidence>
<dbReference type="PANTHER" id="PTHR36175">
    <property type="entry name" value="CYANOPHYCINASE"/>
    <property type="match status" value="1"/>
</dbReference>
<keyword evidence="6" id="KW-0645">Protease</keyword>
<reference evidence="10 11" key="1">
    <citation type="submission" date="2021-03" db="EMBL/GenBank/DDBJ databases">
        <title>Novel species identification of genus Shewanella.</title>
        <authorList>
            <person name="Liu G."/>
            <person name="Zhang Q."/>
        </authorList>
    </citation>
    <scope>NUCLEOTIDE SEQUENCE [LARGE SCALE GENOMIC DNA]</scope>
    <source>
        <strain evidence="10 11">FJAT-53726</strain>
    </source>
</reference>
<dbReference type="EMBL" id="CP071504">
    <property type="protein sequence ID" value="QSX29199.1"/>
    <property type="molecule type" value="Genomic_DNA"/>
</dbReference>
<accession>A0A974XRK9</accession>
<evidence type="ECO:0000313" key="11">
    <source>
        <dbReference type="Proteomes" id="UP000663281"/>
    </source>
</evidence>
<dbReference type="InterPro" id="IPR005320">
    <property type="entry name" value="Peptidase_S51"/>
</dbReference>
<dbReference type="PIRSF" id="PIRSF032067">
    <property type="entry name" value="Cyanophycinase"/>
    <property type="match status" value="1"/>
</dbReference>
<evidence type="ECO:0000256" key="7">
    <source>
        <dbReference type="ARBA" id="ARBA00022801"/>
    </source>
</evidence>
<comment type="function">
    <text evidence="2">Exopeptidase that catalyzes the hydrolytic cleavage of multi-L-arginyl-poly-L-aspartic acid (cyanophycin; a water-insoluble reserve polymer) into aspartate-arginine dipeptides.</text>
</comment>
<feature type="active site" description="Charge relay system" evidence="9">
    <location>
        <position position="399"/>
    </location>
</feature>
<keyword evidence="8" id="KW-0720">Serine protease</keyword>
<feature type="active site" description="Charge relay system" evidence="9">
    <location>
        <position position="372"/>
    </location>
</feature>
<organism evidence="10 11">
    <name type="scientific">Shewanella cyperi</name>
    <dbReference type="NCBI Taxonomy" id="2814292"/>
    <lineage>
        <taxon>Bacteria</taxon>
        <taxon>Pseudomonadati</taxon>
        <taxon>Pseudomonadota</taxon>
        <taxon>Gammaproteobacteria</taxon>
        <taxon>Alteromonadales</taxon>
        <taxon>Shewanellaceae</taxon>
        <taxon>Shewanella</taxon>
    </lineage>
</organism>
<dbReference type="KEGG" id="scyp:JYB88_13300"/>
<dbReference type="GO" id="GO:0008241">
    <property type="term" value="F:peptidyl-dipeptidase activity"/>
    <property type="evidence" value="ECO:0007669"/>
    <property type="project" value="UniProtKB-EC"/>
</dbReference>
<evidence type="ECO:0000256" key="3">
    <source>
        <dbReference type="ARBA" id="ARBA00006534"/>
    </source>
</evidence>
<dbReference type="GO" id="GO:0008236">
    <property type="term" value="F:serine-type peptidase activity"/>
    <property type="evidence" value="ECO:0007669"/>
    <property type="project" value="UniProtKB-KW"/>
</dbReference>
<dbReference type="CDD" id="cd03145">
    <property type="entry name" value="GAT1_cyanophycinase"/>
    <property type="match status" value="1"/>
</dbReference>
<evidence type="ECO:0000256" key="9">
    <source>
        <dbReference type="PIRSR" id="PIRSR032067-1"/>
    </source>
</evidence>
<dbReference type="InterPro" id="IPR029062">
    <property type="entry name" value="Class_I_gatase-like"/>
</dbReference>
<feature type="active site" description="Charge relay system" evidence="9">
    <location>
        <position position="304"/>
    </location>
</feature>
<evidence type="ECO:0000256" key="1">
    <source>
        <dbReference type="ARBA" id="ARBA00001092"/>
    </source>
</evidence>
<protein>
    <recommendedName>
        <fullName evidence="5">Cyanophycinase</fullName>
        <ecNumber evidence="4">3.4.15.6</ecNumber>
    </recommendedName>
</protein>
<dbReference type="EC" id="3.4.15.6" evidence="4"/>
<dbReference type="Proteomes" id="UP000663281">
    <property type="component" value="Chromosome"/>
</dbReference>